<keyword evidence="1" id="KW-0732">Signal</keyword>
<evidence type="ECO:0000313" key="3">
    <source>
        <dbReference type="Proteomes" id="UP000753961"/>
    </source>
</evidence>
<protein>
    <submittedName>
        <fullName evidence="2">Uncharacterized protein</fullName>
    </submittedName>
</protein>
<comment type="caution">
    <text evidence="2">The sequence shown here is derived from an EMBL/GenBank/DDBJ whole genome shotgun (WGS) entry which is preliminary data.</text>
</comment>
<sequence>MFRAIILFAILWMMGVSCQEGTGGESCSDGILGDTEYTIDCGGDCPLCDDFFESSWVSEGDNLAMAWKELFSARKITAVFHPDKTYELTIVNTAGESESMKGTYTLADSGIENIWTLTLSQDQPNDKTFSGIVKAQDNYVIKVEIVQTEPYINAIAPTPEGGLGSTKTETNGNTVPFPNNVQTFIRQ</sequence>
<dbReference type="Proteomes" id="UP000753961">
    <property type="component" value="Unassembled WGS sequence"/>
</dbReference>
<feature type="chain" id="PRO_5038004926" evidence="1">
    <location>
        <begin position="19"/>
        <end position="187"/>
    </location>
</feature>
<reference evidence="2" key="1">
    <citation type="submission" date="2021-06" db="EMBL/GenBank/DDBJ databases">
        <title>44 bacteria genomes isolated from Dapeng, Shenzhen.</title>
        <authorList>
            <person name="Zheng W."/>
            <person name="Yu S."/>
            <person name="Huang Y."/>
        </authorList>
    </citation>
    <scope>NUCLEOTIDE SEQUENCE</scope>
    <source>
        <strain evidence="2">DP5N28-2</strain>
    </source>
</reference>
<gene>
    <name evidence="2" type="ORF">KUV50_12245</name>
</gene>
<accession>A0A953HQC3</accession>
<evidence type="ECO:0000256" key="1">
    <source>
        <dbReference type="SAM" id="SignalP"/>
    </source>
</evidence>
<evidence type="ECO:0000313" key="2">
    <source>
        <dbReference type="EMBL" id="MBY5958913.1"/>
    </source>
</evidence>
<name>A0A953HQC3_9BACT</name>
<feature type="signal peptide" evidence="1">
    <location>
        <begin position="1"/>
        <end position="18"/>
    </location>
</feature>
<dbReference type="EMBL" id="JAHVHU010000010">
    <property type="protein sequence ID" value="MBY5958913.1"/>
    <property type="molecule type" value="Genomic_DNA"/>
</dbReference>
<proteinExistence type="predicted"/>
<dbReference type="PROSITE" id="PS51257">
    <property type="entry name" value="PROKAR_LIPOPROTEIN"/>
    <property type="match status" value="1"/>
</dbReference>
<dbReference type="RefSeq" id="WP_222580447.1">
    <property type="nucleotide sequence ID" value="NZ_JAHVHU010000010.1"/>
</dbReference>
<keyword evidence="3" id="KW-1185">Reference proteome</keyword>
<organism evidence="2 3">
    <name type="scientific">Membranihabitans marinus</name>
    <dbReference type="NCBI Taxonomy" id="1227546"/>
    <lineage>
        <taxon>Bacteria</taxon>
        <taxon>Pseudomonadati</taxon>
        <taxon>Bacteroidota</taxon>
        <taxon>Saprospiria</taxon>
        <taxon>Saprospirales</taxon>
        <taxon>Saprospiraceae</taxon>
        <taxon>Membranihabitans</taxon>
    </lineage>
</organism>
<dbReference type="AlphaFoldDB" id="A0A953HQC3"/>